<comment type="caution">
    <text evidence="2">The sequence shown here is derived from an EMBL/GenBank/DDBJ whole genome shotgun (WGS) entry which is preliminary data.</text>
</comment>
<dbReference type="Proteomes" id="UP000197138">
    <property type="component" value="Unassembled WGS sequence"/>
</dbReference>
<dbReference type="EMBL" id="MTKT01002530">
    <property type="protein sequence ID" value="OWM77698.1"/>
    <property type="molecule type" value="Genomic_DNA"/>
</dbReference>
<dbReference type="AlphaFoldDB" id="A0A218WYT6"/>
<organism evidence="2 3">
    <name type="scientific">Punica granatum</name>
    <name type="common">Pomegranate</name>
    <dbReference type="NCBI Taxonomy" id="22663"/>
    <lineage>
        <taxon>Eukaryota</taxon>
        <taxon>Viridiplantae</taxon>
        <taxon>Streptophyta</taxon>
        <taxon>Embryophyta</taxon>
        <taxon>Tracheophyta</taxon>
        <taxon>Spermatophyta</taxon>
        <taxon>Magnoliopsida</taxon>
        <taxon>eudicotyledons</taxon>
        <taxon>Gunneridae</taxon>
        <taxon>Pentapetalae</taxon>
        <taxon>rosids</taxon>
        <taxon>malvids</taxon>
        <taxon>Myrtales</taxon>
        <taxon>Lythraceae</taxon>
        <taxon>Punica</taxon>
    </lineage>
</organism>
<feature type="region of interest" description="Disordered" evidence="1">
    <location>
        <begin position="1"/>
        <end position="35"/>
    </location>
</feature>
<reference evidence="3" key="1">
    <citation type="journal article" date="2017" name="Plant J.">
        <title>The pomegranate (Punica granatum L.) genome and the genomics of punicalagin biosynthesis.</title>
        <authorList>
            <person name="Qin G."/>
            <person name="Xu C."/>
            <person name="Ming R."/>
            <person name="Tang H."/>
            <person name="Guyot R."/>
            <person name="Kramer E.M."/>
            <person name="Hu Y."/>
            <person name="Yi X."/>
            <person name="Qi Y."/>
            <person name="Xu X."/>
            <person name="Gao Z."/>
            <person name="Pan H."/>
            <person name="Jian J."/>
            <person name="Tian Y."/>
            <person name="Yue Z."/>
            <person name="Xu Y."/>
        </authorList>
    </citation>
    <scope>NUCLEOTIDE SEQUENCE [LARGE SCALE GENOMIC DNA]</scope>
    <source>
        <strain evidence="3">cv. Dabenzi</strain>
    </source>
</reference>
<evidence type="ECO:0000313" key="3">
    <source>
        <dbReference type="Proteomes" id="UP000197138"/>
    </source>
</evidence>
<evidence type="ECO:0000313" key="2">
    <source>
        <dbReference type="EMBL" id="OWM77698.1"/>
    </source>
</evidence>
<accession>A0A218WYT6</accession>
<gene>
    <name evidence="2" type="ORF">CDL15_Pgr026429</name>
</gene>
<name>A0A218WYT6_PUNGR</name>
<proteinExistence type="predicted"/>
<feature type="compositionally biased region" description="Low complexity" evidence="1">
    <location>
        <begin position="12"/>
        <end position="21"/>
    </location>
</feature>
<evidence type="ECO:0000256" key="1">
    <source>
        <dbReference type="SAM" id="MobiDB-lite"/>
    </source>
</evidence>
<protein>
    <submittedName>
        <fullName evidence="2">Uncharacterized protein</fullName>
    </submittedName>
</protein>
<sequence>MPAHSLPQDTHAMSPPAASMAYSGVLPTHLPSPAQAPSNVVDSVHFTALEEMVNQLAANMNTNMTELMAILRDQNRASLSHTPLLNARQPCT</sequence>